<evidence type="ECO:0000313" key="8">
    <source>
        <dbReference type="EMBL" id="HDY59409.1"/>
    </source>
</evidence>
<dbReference type="InterPro" id="IPR028431">
    <property type="entry name" value="NADP_DH_HndA-like"/>
</dbReference>
<comment type="cofactor">
    <cofactor evidence="7">
        <name>[2Fe-2S] cluster</name>
        <dbReference type="ChEBI" id="CHEBI:190135"/>
    </cofactor>
    <text evidence="7">Binds 1 [2Fe-2S] cluster.</text>
</comment>
<dbReference type="Gene3D" id="3.40.30.10">
    <property type="entry name" value="Glutaredoxin"/>
    <property type="match status" value="1"/>
</dbReference>
<feature type="binding site" evidence="7">
    <location>
        <position position="123"/>
    </location>
    <ligand>
        <name>[2Fe-2S] cluster</name>
        <dbReference type="ChEBI" id="CHEBI:190135"/>
    </ligand>
</feature>
<dbReference type="Pfam" id="PF01257">
    <property type="entry name" value="2Fe-2S_thioredx"/>
    <property type="match status" value="1"/>
</dbReference>
<dbReference type="InterPro" id="IPR042128">
    <property type="entry name" value="NuoE_dom"/>
</dbReference>
<reference evidence="8" key="1">
    <citation type="journal article" date="2020" name="mSystems">
        <title>Genome- and Community-Level Interaction Insights into Carbon Utilization and Element Cycling Functions of Hydrothermarchaeota in Hydrothermal Sediment.</title>
        <authorList>
            <person name="Zhou Z."/>
            <person name="Liu Y."/>
            <person name="Xu W."/>
            <person name="Pan J."/>
            <person name="Luo Z.H."/>
            <person name="Li M."/>
        </authorList>
    </citation>
    <scope>NUCLEOTIDE SEQUENCE [LARGE SCALE GENOMIC DNA]</scope>
    <source>
        <strain evidence="8">SpSt-258</strain>
    </source>
</reference>
<dbReference type="PANTHER" id="PTHR43342">
    <property type="entry name" value="NADH-QUINONE OXIDOREDUCTASE, E SUBUNIT"/>
    <property type="match status" value="1"/>
</dbReference>
<dbReference type="EMBL" id="DSKY01000020">
    <property type="protein sequence ID" value="HDY59409.1"/>
    <property type="molecule type" value="Genomic_DNA"/>
</dbReference>
<comment type="caution">
    <text evidence="8">The sequence shown here is derived from an EMBL/GenBank/DDBJ whole genome shotgun (WGS) entry which is preliminary data.</text>
</comment>
<dbReference type="SUPFAM" id="SSF52833">
    <property type="entry name" value="Thioredoxin-like"/>
    <property type="match status" value="1"/>
</dbReference>
<comment type="cofactor">
    <cofactor evidence="6">
        <name>[2Fe-2S] cluster</name>
        <dbReference type="ChEBI" id="CHEBI:190135"/>
    </cofactor>
</comment>
<gene>
    <name evidence="8" type="ORF">ENP86_07655</name>
</gene>
<feature type="binding site" evidence="7">
    <location>
        <position position="119"/>
    </location>
    <ligand>
        <name>[2Fe-2S] cluster</name>
        <dbReference type="ChEBI" id="CHEBI:190135"/>
    </ligand>
</feature>
<keyword evidence="3 7" id="KW-0479">Metal-binding</keyword>
<evidence type="ECO:0000256" key="2">
    <source>
        <dbReference type="ARBA" id="ARBA00022714"/>
    </source>
</evidence>
<keyword evidence="5 7" id="KW-0411">Iron-sulfur</keyword>
<name>A0A7V0Z6G8_UNCW3</name>
<dbReference type="InterPro" id="IPR041921">
    <property type="entry name" value="NuoE_N"/>
</dbReference>
<evidence type="ECO:0000256" key="7">
    <source>
        <dbReference type="PIRSR" id="PIRSR000216-1"/>
    </source>
</evidence>
<dbReference type="GO" id="GO:0016491">
    <property type="term" value="F:oxidoreductase activity"/>
    <property type="evidence" value="ECO:0007669"/>
    <property type="project" value="InterPro"/>
</dbReference>
<feature type="binding site" evidence="7">
    <location>
        <position position="78"/>
    </location>
    <ligand>
        <name>[2Fe-2S] cluster</name>
        <dbReference type="ChEBI" id="CHEBI:190135"/>
    </ligand>
</feature>
<dbReference type="PIRSF" id="PIRSF000216">
    <property type="entry name" value="NADH_DH_24kDa"/>
    <property type="match status" value="1"/>
</dbReference>
<dbReference type="FunFam" id="1.10.10.1590:FF:000001">
    <property type="entry name" value="NADH-quinone oxidoreductase subunit E"/>
    <property type="match status" value="1"/>
</dbReference>
<dbReference type="InterPro" id="IPR036249">
    <property type="entry name" value="Thioredoxin-like_sf"/>
</dbReference>
<keyword evidence="2 7" id="KW-0001">2Fe-2S</keyword>
<keyword evidence="4 7" id="KW-0408">Iron</keyword>
<comment type="similarity">
    <text evidence="1">Belongs to the complex I 24 kDa subunit family.</text>
</comment>
<organism evidence="8">
    <name type="scientific">candidate division WOR-3 bacterium</name>
    <dbReference type="NCBI Taxonomy" id="2052148"/>
    <lineage>
        <taxon>Bacteria</taxon>
        <taxon>Bacteria division WOR-3</taxon>
    </lineage>
</organism>
<sequence length="170" mass="19217">MEINSKEIETILKKYNNKKSALLSILQDIQEKYNWLPQEALRLVSEKICVPLIDIYSVATFYRAFKLVEPGKHNITVCMGTACHVRGSPSVLNRFEEKLHICAGQTTPDKNVSLETVNCLGCCALAPVVVVDGKYNAQTTIQKADKILTEIIQSKKQKRKSIKRRSHKTK</sequence>
<dbReference type="AlphaFoldDB" id="A0A7V0Z6G8"/>
<dbReference type="PANTHER" id="PTHR43342:SF1">
    <property type="entry name" value="BIFURCATING [FEFE] HYDROGENASE GAMMA SUBUNIT"/>
    <property type="match status" value="1"/>
</dbReference>
<accession>A0A7V0Z6G8</accession>
<dbReference type="GO" id="GO:0051537">
    <property type="term" value="F:2 iron, 2 sulfur cluster binding"/>
    <property type="evidence" value="ECO:0007669"/>
    <property type="project" value="UniProtKB-KW"/>
</dbReference>
<evidence type="ECO:0000256" key="4">
    <source>
        <dbReference type="ARBA" id="ARBA00023004"/>
    </source>
</evidence>
<evidence type="ECO:0000256" key="6">
    <source>
        <dbReference type="ARBA" id="ARBA00034078"/>
    </source>
</evidence>
<evidence type="ECO:0000256" key="5">
    <source>
        <dbReference type="ARBA" id="ARBA00023014"/>
    </source>
</evidence>
<evidence type="ECO:0000256" key="1">
    <source>
        <dbReference type="ARBA" id="ARBA00010643"/>
    </source>
</evidence>
<dbReference type="CDD" id="cd03064">
    <property type="entry name" value="TRX_Fd_NuoE"/>
    <property type="match status" value="1"/>
</dbReference>
<evidence type="ECO:0000256" key="3">
    <source>
        <dbReference type="ARBA" id="ARBA00022723"/>
    </source>
</evidence>
<dbReference type="PROSITE" id="PS01099">
    <property type="entry name" value="COMPLEX1_24K"/>
    <property type="match status" value="1"/>
</dbReference>
<dbReference type="GO" id="GO:0046872">
    <property type="term" value="F:metal ion binding"/>
    <property type="evidence" value="ECO:0007669"/>
    <property type="project" value="UniProtKB-KW"/>
</dbReference>
<feature type="binding site" evidence="7">
    <location>
        <position position="83"/>
    </location>
    <ligand>
        <name>[2Fe-2S] cluster</name>
        <dbReference type="ChEBI" id="CHEBI:190135"/>
    </ligand>
</feature>
<proteinExistence type="inferred from homology"/>
<dbReference type="Gene3D" id="1.10.10.1590">
    <property type="entry name" value="NADH-quinone oxidoreductase subunit E"/>
    <property type="match status" value="1"/>
</dbReference>
<dbReference type="InterPro" id="IPR002023">
    <property type="entry name" value="NuoE-like"/>
</dbReference>
<protein>
    <submittedName>
        <fullName evidence="8">NAD(P)H-dependent oxidoreductase subunit E</fullName>
    </submittedName>
</protein>